<keyword evidence="4" id="KW-0106">Calcium</keyword>
<protein>
    <submittedName>
        <fullName evidence="11">Uncharacterized protein</fullName>
    </submittedName>
</protein>
<dbReference type="PANTHER" id="PTHR24025">
    <property type="entry name" value="DESMOGLEIN FAMILY MEMBER"/>
    <property type="match status" value="1"/>
</dbReference>
<dbReference type="GO" id="GO:0005886">
    <property type="term" value="C:plasma membrane"/>
    <property type="evidence" value="ECO:0007669"/>
    <property type="project" value="InterPro"/>
</dbReference>
<dbReference type="PROSITE" id="PS00232">
    <property type="entry name" value="CADHERIN_1"/>
    <property type="match status" value="3"/>
</dbReference>
<dbReference type="InterPro" id="IPR015919">
    <property type="entry name" value="Cadherin-like_sf"/>
</dbReference>
<proteinExistence type="predicted"/>
<keyword evidence="6 9" id="KW-1133">Transmembrane helix</keyword>
<evidence type="ECO:0000313" key="11">
    <source>
        <dbReference type="EMBL" id="CAH1795490.1"/>
    </source>
</evidence>
<organism evidence="11 12">
    <name type="scientific">Owenia fusiformis</name>
    <name type="common">Polychaete worm</name>
    <dbReference type="NCBI Taxonomy" id="6347"/>
    <lineage>
        <taxon>Eukaryota</taxon>
        <taxon>Metazoa</taxon>
        <taxon>Spiralia</taxon>
        <taxon>Lophotrochozoa</taxon>
        <taxon>Annelida</taxon>
        <taxon>Polychaeta</taxon>
        <taxon>Sedentaria</taxon>
        <taxon>Canalipalpata</taxon>
        <taxon>Sabellida</taxon>
        <taxon>Oweniida</taxon>
        <taxon>Oweniidae</taxon>
        <taxon>Owenia</taxon>
    </lineage>
</organism>
<dbReference type="OrthoDB" id="6162519at2759"/>
<dbReference type="Pfam" id="PF00028">
    <property type="entry name" value="Cadherin"/>
    <property type="match status" value="4"/>
</dbReference>
<dbReference type="SMART" id="SM00112">
    <property type="entry name" value="CA"/>
    <property type="match status" value="6"/>
</dbReference>
<dbReference type="FunFam" id="2.60.40.60:FF:000020">
    <property type="entry name" value="Dachsous cadherin-related 1b"/>
    <property type="match status" value="1"/>
</dbReference>
<dbReference type="GO" id="GO:0007156">
    <property type="term" value="P:homophilic cell adhesion via plasma membrane adhesion molecules"/>
    <property type="evidence" value="ECO:0007669"/>
    <property type="project" value="InterPro"/>
</dbReference>
<evidence type="ECO:0000313" key="12">
    <source>
        <dbReference type="Proteomes" id="UP000749559"/>
    </source>
</evidence>
<dbReference type="InterPro" id="IPR002126">
    <property type="entry name" value="Cadherin-like_dom"/>
</dbReference>
<evidence type="ECO:0000256" key="3">
    <source>
        <dbReference type="ARBA" id="ARBA00022737"/>
    </source>
</evidence>
<gene>
    <name evidence="11" type="ORF">OFUS_LOCUS20024</name>
</gene>
<evidence type="ECO:0000256" key="6">
    <source>
        <dbReference type="ARBA" id="ARBA00022989"/>
    </source>
</evidence>
<keyword evidence="2 9" id="KW-0812">Transmembrane</keyword>
<dbReference type="Gene3D" id="2.60.40.60">
    <property type="entry name" value="Cadherins"/>
    <property type="match status" value="7"/>
</dbReference>
<evidence type="ECO:0000256" key="2">
    <source>
        <dbReference type="ARBA" id="ARBA00022692"/>
    </source>
</evidence>
<feature type="compositionally biased region" description="Polar residues" evidence="8">
    <location>
        <begin position="1139"/>
        <end position="1148"/>
    </location>
</feature>
<keyword evidence="7 9" id="KW-0472">Membrane</keyword>
<evidence type="ECO:0000256" key="9">
    <source>
        <dbReference type="SAM" id="Phobius"/>
    </source>
</evidence>
<keyword evidence="10" id="KW-0732">Signal</keyword>
<feature type="transmembrane region" description="Helical" evidence="9">
    <location>
        <begin position="1032"/>
        <end position="1056"/>
    </location>
</feature>
<evidence type="ECO:0000256" key="1">
    <source>
        <dbReference type="ARBA" id="ARBA00004370"/>
    </source>
</evidence>
<dbReference type="CDD" id="cd11304">
    <property type="entry name" value="Cadherin_repeat"/>
    <property type="match status" value="7"/>
</dbReference>
<dbReference type="PROSITE" id="PS50268">
    <property type="entry name" value="CADHERIN_2"/>
    <property type="match status" value="7"/>
</dbReference>
<evidence type="ECO:0000256" key="5">
    <source>
        <dbReference type="ARBA" id="ARBA00022889"/>
    </source>
</evidence>
<feature type="chain" id="PRO_5043994805" evidence="10">
    <location>
        <begin position="23"/>
        <end position="1183"/>
    </location>
</feature>
<keyword evidence="5" id="KW-0130">Cell adhesion</keyword>
<evidence type="ECO:0000256" key="4">
    <source>
        <dbReference type="ARBA" id="ARBA00022837"/>
    </source>
</evidence>
<feature type="signal peptide" evidence="10">
    <location>
        <begin position="1"/>
        <end position="22"/>
    </location>
</feature>
<comment type="subcellular location">
    <subcellularLocation>
        <location evidence="1">Membrane</location>
    </subcellularLocation>
</comment>
<dbReference type="Pfam" id="PF23206">
    <property type="entry name" value="PCDH15_12th"/>
    <property type="match status" value="1"/>
</dbReference>
<dbReference type="InterPro" id="IPR050971">
    <property type="entry name" value="Cadherin-domain_protein"/>
</dbReference>
<evidence type="ECO:0000256" key="10">
    <source>
        <dbReference type="SAM" id="SignalP"/>
    </source>
</evidence>
<dbReference type="PANTHER" id="PTHR24025:SF23">
    <property type="entry name" value="NEURAL-CADHERIN"/>
    <property type="match status" value="1"/>
</dbReference>
<keyword evidence="12" id="KW-1185">Reference proteome</keyword>
<dbReference type="GO" id="GO:0005509">
    <property type="term" value="F:calcium ion binding"/>
    <property type="evidence" value="ECO:0007669"/>
    <property type="project" value="UniProtKB-UniRule"/>
</dbReference>
<comment type="caution">
    <text evidence="11">The sequence shown here is derived from an EMBL/GenBank/DDBJ whole genome shotgun (WGS) entry which is preliminary data.</text>
</comment>
<dbReference type="PRINTS" id="PR00205">
    <property type="entry name" value="CADHERIN"/>
</dbReference>
<evidence type="ECO:0000256" key="7">
    <source>
        <dbReference type="ARBA" id="ARBA00023136"/>
    </source>
</evidence>
<accession>A0A8J1U9Z8</accession>
<feature type="region of interest" description="Disordered" evidence="8">
    <location>
        <begin position="1133"/>
        <end position="1152"/>
    </location>
</feature>
<reference evidence="11" key="1">
    <citation type="submission" date="2022-03" db="EMBL/GenBank/DDBJ databases">
        <authorList>
            <person name="Martin C."/>
        </authorList>
    </citation>
    <scope>NUCLEOTIDE SEQUENCE</scope>
</reference>
<dbReference type="AlphaFoldDB" id="A0A8J1U9Z8"/>
<dbReference type="GO" id="GO:0005911">
    <property type="term" value="C:cell-cell junction"/>
    <property type="evidence" value="ECO:0007669"/>
    <property type="project" value="TreeGrafter"/>
</dbReference>
<name>A0A8J1U9Z8_OWEFU</name>
<dbReference type="SUPFAM" id="SSF49313">
    <property type="entry name" value="Cadherin-like"/>
    <property type="match status" value="7"/>
</dbReference>
<feature type="region of interest" description="Disordered" evidence="8">
    <location>
        <begin position="99"/>
        <end position="123"/>
    </location>
</feature>
<sequence>MDYFKHCLALMLLFWSTHLTEQQCPSGLFLGTFREDHPIGSILFNLTVDTSLVNLTIEPDNDWDPRPEDPNGYLELTELDEPIQHVRLARSLLLDDLNPSRPRAKPTTSEDLPCNYTGIPDRTPDKDVKRVQYKIKCKNLGDPIEISSSIIMSITDLNDHAPYFQCAPYVKKISEQTLVGSPVFTLRGLATDDDYEIESPMSYGFGEPSGTVGKFAMRSASAQDGRIDLVGELDYDYGDKSYTLNVTANDGMFPNPKSNWTTLTIEVTDADDQDPVFTEEMYTLTLPEGSSDMVGQNLKTEPAIRAYDKDRGIDQPVHYDIVRGNNISDVSYFKLNITTGEVIPLQVLNRENIKQFNMRIMAYQTDKPLSRRAYASLTIDVEDVNDNKPIMTSHTYNVTIPENLPEGLLVTQVSATDADEGSNAEFEYKIMDTSGGFQLDSTTGIVSVLNSNLLDRETNQYFEFTVYAQETKTEEKFSSNSSRVYVTLSDVNDNAPVFQQPSGLPGYLFKVRPSMKVNHTVGYVYANDTDEGANAEVRYDVQFGSPGWESTFHMDSINGRVSLKRIPQEDFYFLGVRATDQALPARLRRSSTVSLDIWANETVEKPRFEQDLYTVDIYNSHAVNSSIIQVYAGPMTYNYAILGGNNGSIFAINHTNGVIYLAKSVAAFPNVTFQLHIIAHNISDITLNDTTKVKINILEETNIPVFYQRQYNRSIIEEEVDREMIVDLNTTDESNGKPIKYSILSGNTYGVFSINATTGVVYREEQIDRENTSSFNLLVRCDRLNTTQLPVRHLQDKNRPLNKAILNIDIEDINDNYPSFYYSPILAGVPPDVSYGYLIYTVQAYDRDSGNNSALAYRISGPDSKLFEIQPSTGDLTSKGNFINSGKQELKFKVSVVDNYGQGLSTNTSMTIKVLPDSQRAILVAGIPPSKFKENQAVIIRNLSAILGWDVRMEKLESHEENGKVDVERTDMYFHAVDTEGGRIVPKDELLKRIEEKADEIRALFDSLEANVVTVKAIPSVMVPYTIGAVQAGFLALGCIIFLGSLIGVIVVIYSWKKLKDEEASLPLPNSSYINPAFKRRKYENDRTTHLMHTLNNAKRNPAISNPAFDYNLKDEGMVDVGDEGIVVVRESSDDNASDDWQGNNHMNTLEGPRIENGVIRTVINVPGITGKMQQYEIGETEV</sequence>
<keyword evidence="3" id="KW-0677">Repeat</keyword>
<dbReference type="Proteomes" id="UP000749559">
    <property type="component" value="Unassembled WGS sequence"/>
</dbReference>
<dbReference type="EMBL" id="CAIIXF020000009">
    <property type="protein sequence ID" value="CAH1795490.1"/>
    <property type="molecule type" value="Genomic_DNA"/>
</dbReference>
<evidence type="ECO:0000256" key="8">
    <source>
        <dbReference type="SAM" id="MobiDB-lite"/>
    </source>
</evidence>
<dbReference type="InterPro" id="IPR056989">
    <property type="entry name" value="PCDH15_12th_dom"/>
</dbReference>
<dbReference type="InterPro" id="IPR020894">
    <property type="entry name" value="Cadherin_CS"/>
</dbReference>